<dbReference type="InterPro" id="IPR003598">
    <property type="entry name" value="Ig_sub2"/>
</dbReference>
<dbReference type="SUPFAM" id="SSF48726">
    <property type="entry name" value="Immunoglobulin"/>
    <property type="match status" value="1"/>
</dbReference>
<dbReference type="Gene3D" id="2.60.40.10">
    <property type="entry name" value="Immunoglobulins"/>
    <property type="match status" value="1"/>
</dbReference>
<dbReference type="InterPro" id="IPR013783">
    <property type="entry name" value="Ig-like_fold"/>
</dbReference>
<dbReference type="InterPro" id="IPR007110">
    <property type="entry name" value="Ig-like_dom"/>
</dbReference>
<name>A0ABM0H0D2_SACKO</name>
<feature type="region of interest" description="Disordered" evidence="1">
    <location>
        <begin position="204"/>
        <end position="234"/>
    </location>
</feature>
<protein>
    <submittedName>
        <fullName evidence="5">Uncharacterized protein LOC100374705</fullName>
    </submittedName>
</protein>
<gene>
    <name evidence="5" type="primary">LOC100374705</name>
</gene>
<dbReference type="InterPro" id="IPR052615">
    <property type="entry name" value="FGFRL"/>
</dbReference>
<organism evidence="4 5">
    <name type="scientific">Saccoglossus kowalevskii</name>
    <name type="common">Acorn worm</name>
    <dbReference type="NCBI Taxonomy" id="10224"/>
    <lineage>
        <taxon>Eukaryota</taxon>
        <taxon>Metazoa</taxon>
        <taxon>Hemichordata</taxon>
        <taxon>Enteropneusta</taxon>
        <taxon>Harrimaniidae</taxon>
        <taxon>Saccoglossus</taxon>
    </lineage>
</organism>
<keyword evidence="2" id="KW-0472">Membrane</keyword>
<evidence type="ECO:0000259" key="3">
    <source>
        <dbReference type="PROSITE" id="PS50835"/>
    </source>
</evidence>
<evidence type="ECO:0000313" key="4">
    <source>
        <dbReference type="Proteomes" id="UP000694865"/>
    </source>
</evidence>
<dbReference type="Proteomes" id="UP000694865">
    <property type="component" value="Unplaced"/>
</dbReference>
<feature type="domain" description="Ig-like" evidence="3">
    <location>
        <begin position="1"/>
        <end position="123"/>
    </location>
</feature>
<dbReference type="RefSeq" id="XP_002741404.1">
    <property type="nucleotide sequence ID" value="XM_002741358.2"/>
</dbReference>
<feature type="compositionally biased region" description="Basic residues" evidence="1">
    <location>
        <begin position="214"/>
        <end position="224"/>
    </location>
</feature>
<keyword evidence="2" id="KW-0812">Transmembrane</keyword>
<evidence type="ECO:0000256" key="2">
    <source>
        <dbReference type="SAM" id="Phobius"/>
    </source>
</evidence>
<feature type="compositionally biased region" description="Basic and acidic residues" evidence="1">
    <location>
        <begin position="287"/>
        <end position="296"/>
    </location>
</feature>
<dbReference type="InterPro" id="IPR003599">
    <property type="entry name" value="Ig_sub"/>
</dbReference>
<keyword evidence="4" id="KW-1185">Reference proteome</keyword>
<dbReference type="PROSITE" id="PS50835">
    <property type="entry name" value="IG_LIKE"/>
    <property type="match status" value="1"/>
</dbReference>
<dbReference type="GeneID" id="100374705"/>
<dbReference type="PANTHER" id="PTHR19890">
    <property type="entry name" value="FIBROBLAST GROWTH FACTOR RECEPTOR"/>
    <property type="match status" value="1"/>
</dbReference>
<feature type="transmembrane region" description="Helical" evidence="2">
    <location>
        <begin position="169"/>
        <end position="195"/>
    </location>
</feature>
<accession>A0ABM0H0D2</accession>
<keyword evidence="2" id="KW-1133">Transmembrane helix</keyword>
<evidence type="ECO:0000256" key="1">
    <source>
        <dbReference type="SAM" id="MobiDB-lite"/>
    </source>
</evidence>
<feature type="compositionally biased region" description="Acidic residues" evidence="1">
    <location>
        <begin position="297"/>
        <end position="310"/>
    </location>
</feature>
<proteinExistence type="predicted"/>
<sequence>MPKNSSALIGSSVVLKCEVVGEEVYPKLRWVKHVNSDVNIGDYSFKAVEYEWLNQPRTCIEIIAYLFDEIPPFVCLNKTDINSTWDINPNYLVLPNVTVEDAGKYTCLAGNSYGITYSSAWLSVIIPSTEVPESHTELTIDSATPSTPATIEMIFGHRTPEVLEEKKTIFQYIVIGACIGFVVTLMLIIIVICCLCRRGRNRRRHAHQNGDAKKKNKNAKHVKVEKKNEKVNDLEMAYQSVNTEDKKDDTSLQNETCLNGVSAKHDTCNGKNEQHRGSVETPDEEEALRSDEKSTTDEDDSDSDSEESDNVSENAESGKNDRSG</sequence>
<dbReference type="PANTHER" id="PTHR19890:SF10">
    <property type="entry name" value="FIBROBLAST GROWTH FACTOR RECEPTOR-LIKE 1"/>
    <property type="match status" value="1"/>
</dbReference>
<dbReference type="SMART" id="SM00409">
    <property type="entry name" value="IG"/>
    <property type="match status" value="1"/>
</dbReference>
<dbReference type="InterPro" id="IPR036179">
    <property type="entry name" value="Ig-like_dom_sf"/>
</dbReference>
<feature type="compositionally biased region" description="Basic and acidic residues" evidence="1">
    <location>
        <begin position="263"/>
        <end position="278"/>
    </location>
</feature>
<evidence type="ECO:0000313" key="5">
    <source>
        <dbReference type="RefSeq" id="XP_002741404.1"/>
    </source>
</evidence>
<dbReference type="SMART" id="SM00408">
    <property type="entry name" value="IGc2"/>
    <property type="match status" value="1"/>
</dbReference>
<reference evidence="5" key="1">
    <citation type="submission" date="2025-08" db="UniProtKB">
        <authorList>
            <consortium name="RefSeq"/>
        </authorList>
    </citation>
    <scope>IDENTIFICATION</scope>
    <source>
        <tissue evidence="5">Testes</tissue>
    </source>
</reference>
<feature type="region of interest" description="Disordered" evidence="1">
    <location>
        <begin position="263"/>
        <end position="324"/>
    </location>
</feature>